<evidence type="ECO:0000313" key="1">
    <source>
        <dbReference type="EMBL" id="MFD1045760.1"/>
    </source>
</evidence>
<comment type="caution">
    <text evidence="1">The sequence shown here is derived from an EMBL/GenBank/DDBJ whole genome shotgun (WGS) entry which is preliminary data.</text>
</comment>
<feature type="non-terminal residue" evidence="1">
    <location>
        <position position="62"/>
    </location>
</feature>
<evidence type="ECO:0000313" key="2">
    <source>
        <dbReference type="Proteomes" id="UP001597045"/>
    </source>
</evidence>
<sequence>MDVDSVLALAPDKQVATAAAKLAAPGNWSGLGHDDHALWGLCRGSGKNPYQVCVDLENGFAD</sequence>
<organism evidence="1 2">
    <name type="scientific">Kibdelosporangium lantanae</name>
    <dbReference type="NCBI Taxonomy" id="1497396"/>
    <lineage>
        <taxon>Bacteria</taxon>
        <taxon>Bacillati</taxon>
        <taxon>Actinomycetota</taxon>
        <taxon>Actinomycetes</taxon>
        <taxon>Pseudonocardiales</taxon>
        <taxon>Pseudonocardiaceae</taxon>
        <taxon>Kibdelosporangium</taxon>
    </lineage>
</organism>
<gene>
    <name evidence="1" type="ORF">ACFQ1S_09395</name>
</gene>
<keyword evidence="2" id="KW-1185">Reference proteome</keyword>
<dbReference type="EMBL" id="JBHTIS010000403">
    <property type="protein sequence ID" value="MFD1045760.1"/>
    <property type="molecule type" value="Genomic_DNA"/>
</dbReference>
<accession>A0ABW3MA05</accession>
<dbReference type="Proteomes" id="UP001597045">
    <property type="component" value="Unassembled WGS sequence"/>
</dbReference>
<reference evidence="2" key="1">
    <citation type="journal article" date="2019" name="Int. J. Syst. Evol. Microbiol.">
        <title>The Global Catalogue of Microorganisms (GCM) 10K type strain sequencing project: providing services to taxonomists for standard genome sequencing and annotation.</title>
        <authorList>
            <consortium name="The Broad Institute Genomics Platform"/>
            <consortium name="The Broad Institute Genome Sequencing Center for Infectious Disease"/>
            <person name="Wu L."/>
            <person name="Ma J."/>
        </authorList>
    </citation>
    <scope>NUCLEOTIDE SEQUENCE [LARGE SCALE GENOMIC DNA]</scope>
    <source>
        <strain evidence="2">JCM 31486</strain>
    </source>
</reference>
<protein>
    <submittedName>
        <fullName evidence="1">Uncharacterized protein</fullName>
    </submittedName>
</protein>
<name>A0ABW3MA05_9PSEU</name>
<proteinExistence type="predicted"/>